<reference evidence="11 12" key="1">
    <citation type="submission" date="2020-05" db="EMBL/GenBank/DDBJ databases">
        <title>Flexivirga sp. ID2601S isolated from air conditioner.</title>
        <authorList>
            <person name="Kim D.H."/>
        </authorList>
    </citation>
    <scope>NUCLEOTIDE SEQUENCE [LARGE SCALE GENOMIC DNA]</scope>
    <source>
        <strain evidence="11 12">ID2601S</strain>
    </source>
</reference>
<keyword evidence="4 8" id="KW-0479">Metal-binding</keyword>
<dbReference type="PANTHER" id="PTHR42859">
    <property type="entry name" value="OXIDOREDUCTASE"/>
    <property type="match status" value="1"/>
</dbReference>
<dbReference type="InterPro" id="IPR050294">
    <property type="entry name" value="RnfB_subfamily"/>
</dbReference>
<dbReference type="InterPro" id="IPR000813">
    <property type="entry name" value="7Fe_ferredoxin"/>
</dbReference>
<evidence type="ECO:0000259" key="10">
    <source>
        <dbReference type="PROSITE" id="PS51379"/>
    </source>
</evidence>
<evidence type="ECO:0000256" key="3">
    <source>
        <dbReference type="ARBA" id="ARBA00022485"/>
    </source>
</evidence>
<feature type="compositionally biased region" description="Low complexity" evidence="9">
    <location>
        <begin position="82"/>
        <end position="92"/>
    </location>
</feature>
<evidence type="ECO:0000256" key="4">
    <source>
        <dbReference type="ARBA" id="ARBA00022723"/>
    </source>
</evidence>
<keyword evidence="8" id="KW-0003">3Fe-4S</keyword>
<dbReference type="PRINTS" id="PR00354">
    <property type="entry name" value="7FE8SFRDOXIN"/>
</dbReference>
<dbReference type="PROSITE" id="PS51379">
    <property type="entry name" value="4FE4S_FER_2"/>
    <property type="match status" value="1"/>
</dbReference>
<keyword evidence="7 8" id="KW-0411">Iron-sulfur</keyword>
<feature type="compositionally biased region" description="Acidic residues" evidence="9">
    <location>
        <begin position="94"/>
        <end position="103"/>
    </location>
</feature>
<comment type="cofactor">
    <cofactor evidence="1 8">
        <name>[4Fe-4S] cluster</name>
        <dbReference type="ChEBI" id="CHEBI:49883"/>
    </cofactor>
</comment>
<comment type="cofactor">
    <cofactor evidence="8">
        <name>[3Fe-4S] cluster</name>
        <dbReference type="ChEBI" id="CHEBI:21137"/>
    </cofactor>
    <text evidence="8">Binds 1 [3Fe-4S] cluster.</text>
</comment>
<sequence length="103" mass="10998">MLHVVGSPCIDVKDRACMDECPADAIYQGRRQAFINPAECIGCGNCALVCPVGAIKPLSSLPETWKPYERRARSIFETLGATTGGTTFEGTLPEPDDDLPLAG</sequence>
<dbReference type="Gene3D" id="3.30.70.20">
    <property type="match status" value="1"/>
</dbReference>
<accession>A0A849ANW8</accession>
<dbReference type="AlphaFoldDB" id="A0A849ANW8"/>
<dbReference type="EMBL" id="JABENB010000001">
    <property type="protein sequence ID" value="NNG38492.1"/>
    <property type="molecule type" value="Genomic_DNA"/>
</dbReference>
<dbReference type="GO" id="GO:0046872">
    <property type="term" value="F:metal ion binding"/>
    <property type="evidence" value="ECO:0007669"/>
    <property type="project" value="UniProtKB-UniRule"/>
</dbReference>
<dbReference type="PROSITE" id="PS00198">
    <property type="entry name" value="4FE4S_FER_1"/>
    <property type="match status" value="1"/>
</dbReference>
<keyword evidence="5 8" id="KW-0249">Electron transport</keyword>
<dbReference type="InterPro" id="IPR017900">
    <property type="entry name" value="4Fe4S_Fe_S_CS"/>
</dbReference>
<organism evidence="11 12">
    <name type="scientific">Flexivirga aerilata</name>
    <dbReference type="NCBI Taxonomy" id="1656889"/>
    <lineage>
        <taxon>Bacteria</taxon>
        <taxon>Bacillati</taxon>
        <taxon>Actinomycetota</taxon>
        <taxon>Actinomycetes</taxon>
        <taxon>Micrococcales</taxon>
        <taxon>Dermacoccaceae</taxon>
        <taxon>Flexivirga</taxon>
    </lineage>
</organism>
<dbReference type="InterPro" id="IPR017896">
    <property type="entry name" value="4Fe4S_Fe-S-bd"/>
</dbReference>
<dbReference type="RefSeq" id="WP_171152244.1">
    <property type="nucleotide sequence ID" value="NZ_JABENB010000001.1"/>
</dbReference>
<feature type="region of interest" description="Disordered" evidence="9">
    <location>
        <begin position="82"/>
        <end position="103"/>
    </location>
</feature>
<evidence type="ECO:0000256" key="1">
    <source>
        <dbReference type="ARBA" id="ARBA00001966"/>
    </source>
</evidence>
<evidence type="ECO:0000256" key="9">
    <source>
        <dbReference type="SAM" id="MobiDB-lite"/>
    </source>
</evidence>
<feature type="domain" description="4Fe-4S ferredoxin-type" evidence="10">
    <location>
        <begin position="31"/>
        <end position="60"/>
    </location>
</feature>
<name>A0A849ANW8_9MICO</name>
<comment type="function">
    <text evidence="8">Ferredoxins are iron-sulfur proteins that transfer electrons in a wide variety of metabolic reactions.</text>
</comment>
<dbReference type="Pfam" id="PF00037">
    <property type="entry name" value="Fer4"/>
    <property type="match status" value="1"/>
</dbReference>
<comment type="caution">
    <text evidence="11">The sequence shown here is derived from an EMBL/GenBank/DDBJ whole genome shotgun (WGS) entry which is preliminary data.</text>
</comment>
<evidence type="ECO:0000256" key="5">
    <source>
        <dbReference type="ARBA" id="ARBA00022982"/>
    </source>
</evidence>
<gene>
    <name evidence="11" type="ORF">HJ588_04280</name>
</gene>
<dbReference type="GO" id="GO:0051539">
    <property type="term" value="F:4 iron, 4 sulfur cluster binding"/>
    <property type="evidence" value="ECO:0007669"/>
    <property type="project" value="UniProtKB-UniRule"/>
</dbReference>
<keyword evidence="3 8" id="KW-0004">4Fe-4S</keyword>
<evidence type="ECO:0000256" key="2">
    <source>
        <dbReference type="ARBA" id="ARBA00022448"/>
    </source>
</evidence>
<evidence type="ECO:0000313" key="12">
    <source>
        <dbReference type="Proteomes" id="UP000557772"/>
    </source>
</evidence>
<evidence type="ECO:0000313" key="11">
    <source>
        <dbReference type="EMBL" id="NNG38492.1"/>
    </source>
</evidence>
<keyword evidence="12" id="KW-1185">Reference proteome</keyword>
<keyword evidence="6 8" id="KW-0408">Iron</keyword>
<proteinExistence type="predicted"/>
<keyword evidence="2 8" id="KW-0813">Transport</keyword>
<evidence type="ECO:0000256" key="6">
    <source>
        <dbReference type="ARBA" id="ARBA00023004"/>
    </source>
</evidence>
<dbReference type="Proteomes" id="UP000557772">
    <property type="component" value="Unassembled WGS sequence"/>
</dbReference>
<dbReference type="GO" id="GO:0051538">
    <property type="term" value="F:3 iron, 4 sulfur cluster binding"/>
    <property type="evidence" value="ECO:0007669"/>
    <property type="project" value="UniProtKB-UniRule"/>
</dbReference>
<protein>
    <recommendedName>
        <fullName evidence="8">Ferredoxin</fullName>
    </recommendedName>
</protein>
<dbReference type="PANTHER" id="PTHR42859:SF2">
    <property type="entry name" value="FERREDOXIN"/>
    <property type="match status" value="1"/>
</dbReference>
<dbReference type="SUPFAM" id="SSF54862">
    <property type="entry name" value="4Fe-4S ferredoxins"/>
    <property type="match status" value="1"/>
</dbReference>
<evidence type="ECO:0000256" key="7">
    <source>
        <dbReference type="ARBA" id="ARBA00023014"/>
    </source>
</evidence>
<dbReference type="GO" id="GO:0009055">
    <property type="term" value="F:electron transfer activity"/>
    <property type="evidence" value="ECO:0007669"/>
    <property type="project" value="UniProtKB-UniRule"/>
</dbReference>
<evidence type="ECO:0000256" key="8">
    <source>
        <dbReference type="RuleBase" id="RU365098"/>
    </source>
</evidence>